<dbReference type="CDD" id="cd20303">
    <property type="entry name" value="cupin_ChrR_1"/>
    <property type="match status" value="1"/>
</dbReference>
<evidence type="ECO:0000313" key="3">
    <source>
        <dbReference type="Proteomes" id="UP000199305"/>
    </source>
</evidence>
<keyword evidence="3" id="KW-1185">Reference proteome</keyword>
<dbReference type="AlphaFoldDB" id="A0A1G8XT60"/>
<dbReference type="Gene3D" id="2.60.120.10">
    <property type="entry name" value="Jelly Rolls"/>
    <property type="match status" value="1"/>
</dbReference>
<evidence type="ECO:0000259" key="1">
    <source>
        <dbReference type="Pfam" id="PF12973"/>
    </source>
</evidence>
<organism evidence="2 3">
    <name type="scientific">Microbulbifer yueqingensis</name>
    <dbReference type="NCBI Taxonomy" id="658219"/>
    <lineage>
        <taxon>Bacteria</taxon>
        <taxon>Pseudomonadati</taxon>
        <taxon>Pseudomonadota</taxon>
        <taxon>Gammaproteobacteria</taxon>
        <taxon>Cellvibrionales</taxon>
        <taxon>Microbulbiferaceae</taxon>
        <taxon>Microbulbifer</taxon>
    </lineage>
</organism>
<dbReference type="OrthoDB" id="9801227at2"/>
<dbReference type="InterPro" id="IPR025979">
    <property type="entry name" value="ChrR-like_cupin_dom"/>
</dbReference>
<dbReference type="EMBL" id="FNFH01000002">
    <property type="protein sequence ID" value="SDJ93741.1"/>
    <property type="molecule type" value="Genomic_DNA"/>
</dbReference>
<dbReference type="Pfam" id="PF12973">
    <property type="entry name" value="Cupin_7"/>
    <property type="match status" value="2"/>
</dbReference>
<dbReference type="RefSeq" id="WP_091510111.1">
    <property type="nucleotide sequence ID" value="NZ_FNFH01000002.1"/>
</dbReference>
<proteinExistence type="predicted"/>
<protein>
    <submittedName>
        <fullName evidence="2">Anti-ECFsigma factor, ChrR</fullName>
    </submittedName>
</protein>
<feature type="domain" description="ChrR-like cupin" evidence="1">
    <location>
        <begin position="119"/>
        <end position="216"/>
    </location>
</feature>
<dbReference type="InterPro" id="IPR014710">
    <property type="entry name" value="RmlC-like_jellyroll"/>
</dbReference>
<name>A0A1G8XT60_9GAMM</name>
<dbReference type="SUPFAM" id="SSF51182">
    <property type="entry name" value="RmlC-like cupins"/>
    <property type="match status" value="2"/>
</dbReference>
<accession>A0A1G8XT60</accession>
<feature type="domain" description="ChrR-like cupin" evidence="1">
    <location>
        <begin position="9"/>
        <end position="111"/>
    </location>
</feature>
<dbReference type="InterPro" id="IPR011051">
    <property type="entry name" value="RmlC_Cupin_sf"/>
</dbReference>
<gene>
    <name evidence="2" type="ORF">SAMN05216212_1230</name>
</gene>
<dbReference type="STRING" id="658219.SAMN05216212_1230"/>
<dbReference type="Proteomes" id="UP000199305">
    <property type="component" value="Unassembled WGS sequence"/>
</dbReference>
<evidence type="ECO:0000313" key="2">
    <source>
        <dbReference type="EMBL" id="SDJ93741.1"/>
    </source>
</evidence>
<reference evidence="3" key="1">
    <citation type="submission" date="2016-10" db="EMBL/GenBank/DDBJ databases">
        <authorList>
            <person name="Varghese N."/>
            <person name="Submissions S."/>
        </authorList>
    </citation>
    <scope>NUCLEOTIDE SEQUENCE [LARGE SCALE GENOMIC DNA]</scope>
    <source>
        <strain evidence="3">CGMCC 1.10658</strain>
    </source>
</reference>
<sequence>MKLNADFTRRAVVLPDEYDWKPSPVEGVERMMLDRIGGEVARATSLVRYAPDSEFPSHEHGGGEEILVLEGEFADEHGSYPAGTYIRNPIGSHHRPRVGAQGCVIFVKLHQHSENETSRTVIDAGTANWQSGTEAKVLPLHALDRERVTLMRLEPGREFRDPDPSGGEEILVLEGVLRDDLGSYPAGSWIRNPPGEVHALSTTGGPALIYRKTGHLSGMGARNHL</sequence>